<organism evidence="2 3">
    <name type="scientific">Vibrio aestuarianus</name>
    <dbReference type="NCBI Taxonomy" id="28171"/>
    <lineage>
        <taxon>Bacteria</taxon>
        <taxon>Pseudomonadati</taxon>
        <taxon>Pseudomonadota</taxon>
        <taxon>Gammaproteobacteria</taxon>
        <taxon>Vibrionales</taxon>
        <taxon>Vibrionaceae</taxon>
        <taxon>Vibrio</taxon>
    </lineage>
</organism>
<sequence>MPLNALKRLKTGAQEALESSLDTASITAFVARIYSFILFPILLTFWLTAYLNQSDESSINVYMIISAIVCVLLQIAFFWHIHRLDKLRTHSLEDLNTVEEAYTSLGQEYNKVRDELISSNKTNVYQKNCLHFTTLNVENAIQDLQYFESVILSGDVERQKELIGEYQTFDIALRALIEETEKQLIWPLVSLRDELFNYQSDSLYNVALYRYSTNDNKLHCKARFCDDRITRRNRSWKPGLGHVGLAYVQGEVKFCNDVEKSSELKTEKSDGKIIYRSFVSVPITNVDKDDVSYGVLVLTSRHANQFDIDKDQIFLILLSKQISLYYTVVEALILKLNQMSVPVAPEDPKEIDDEERPDVE</sequence>
<keyword evidence="1" id="KW-1133">Transmembrane helix</keyword>
<evidence type="ECO:0000256" key="1">
    <source>
        <dbReference type="SAM" id="Phobius"/>
    </source>
</evidence>
<keyword evidence="3" id="KW-1185">Reference proteome</keyword>
<dbReference type="InterPro" id="IPR029016">
    <property type="entry name" value="GAF-like_dom_sf"/>
</dbReference>
<comment type="caution">
    <text evidence="2">The sequence shown here is derived from an EMBL/GenBank/DDBJ whole genome shotgun (WGS) entry which is preliminary data.</text>
</comment>
<protein>
    <submittedName>
        <fullName evidence="2">GAF domain-containing protein</fullName>
    </submittedName>
</protein>
<keyword evidence="1" id="KW-0472">Membrane</keyword>
<dbReference type="RefSeq" id="WP_168787141.1">
    <property type="nucleotide sequence ID" value="NZ_CALYLF010000062.1"/>
</dbReference>
<gene>
    <name evidence="2" type="ORF">VAE063_660002</name>
</gene>
<dbReference type="Gene3D" id="3.30.450.40">
    <property type="match status" value="1"/>
</dbReference>
<dbReference type="Proteomes" id="UP001152658">
    <property type="component" value="Unassembled WGS sequence"/>
</dbReference>
<accession>A0ABN8TMG6</accession>
<feature type="transmembrane region" description="Helical" evidence="1">
    <location>
        <begin position="61"/>
        <end position="81"/>
    </location>
</feature>
<reference evidence="2" key="1">
    <citation type="submission" date="2022-06" db="EMBL/GenBank/DDBJ databases">
        <authorList>
            <person name="Goudenege D."/>
            <person name="Le Roux F."/>
        </authorList>
    </citation>
    <scope>NUCLEOTIDE SEQUENCE</scope>
    <source>
        <strain evidence="2">12-063</strain>
    </source>
</reference>
<feature type="transmembrane region" description="Helical" evidence="1">
    <location>
        <begin position="29"/>
        <end position="49"/>
    </location>
</feature>
<dbReference type="SUPFAM" id="SSF55781">
    <property type="entry name" value="GAF domain-like"/>
    <property type="match status" value="1"/>
</dbReference>
<dbReference type="EMBL" id="CALYLK010000104">
    <property type="protein sequence ID" value="CAH8207896.1"/>
    <property type="molecule type" value="Genomic_DNA"/>
</dbReference>
<keyword evidence="1" id="KW-0812">Transmembrane</keyword>
<evidence type="ECO:0000313" key="3">
    <source>
        <dbReference type="Proteomes" id="UP001152658"/>
    </source>
</evidence>
<proteinExistence type="predicted"/>
<evidence type="ECO:0000313" key="2">
    <source>
        <dbReference type="EMBL" id="CAH8207896.1"/>
    </source>
</evidence>
<name>A0ABN8TMG6_9VIBR</name>